<dbReference type="Pfam" id="PF01628">
    <property type="entry name" value="HrcA"/>
    <property type="match status" value="1"/>
</dbReference>
<keyword evidence="1 6" id="KW-0678">Repressor</keyword>
<dbReference type="FunFam" id="1.10.10.10:FF:000049">
    <property type="entry name" value="Heat-inducible transcription repressor HrcA"/>
    <property type="match status" value="1"/>
</dbReference>
<dbReference type="Proteomes" id="UP000321386">
    <property type="component" value="Unassembled WGS sequence"/>
</dbReference>
<keyword evidence="3 6" id="KW-0346">Stress response</keyword>
<dbReference type="PIRSF" id="PIRSF005485">
    <property type="entry name" value="HrcA"/>
    <property type="match status" value="1"/>
</dbReference>
<feature type="domain" description="Heat-inducible transcription repressor HrcA C-terminal" evidence="7">
    <location>
        <begin position="103"/>
        <end position="324"/>
    </location>
</feature>
<evidence type="ECO:0000313" key="9">
    <source>
        <dbReference type="Proteomes" id="UP000321386"/>
    </source>
</evidence>
<dbReference type="EMBL" id="BJUA01000006">
    <property type="protein sequence ID" value="GEK17823.1"/>
    <property type="molecule type" value="Genomic_DNA"/>
</dbReference>
<dbReference type="Gene3D" id="3.30.450.40">
    <property type="match status" value="1"/>
</dbReference>
<protein>
    <recommendedName>
        <fullName evidence="6">Heat-inducible transcription repressor HrcA</fullName>
    </recommendedName>
</protein>
<dbReference type="InterPro" id="IPR036388">
    <property type="entry name" value="WH-like_DNA-bd_sf"/>
</dbReference>
<gene>
    <name evidence="6 8" type="primary">hrcA</name>
    <name evidence="8" type="ORF">CPE01_15560</name>
</gene>
<dbReference type="Gene3D" id="3.30.390.60">
    <property type="entry name" value="Heat-inducible transcription repressor hrca homolog, domain 3"/>
    <property type="match status" value="1"/>
</dbReference>
<dbReference type="SUPFAM" id="SSF46785">
    <property type="entry name" value="Winged helix' DNA-binding domain"/>
    <property type="match status" value="1"/>
</dbReference>
<organism evidence="8 9">
    <name type="scientific">Cellulomonas persica</name>
    <dbReference type="NCBI Taxonomy" id="76861"/>
    <lineage>
        <taxon>Bacteria</taxon>
        <taxon>Bacillati</taxon>
        <taxon>Actinomycetota</taxon>
        <taxon>Actinomycetes</taxon>
        <taxon>Micrococcales</taxon>
        <taxon>Cellulomonadaceae</taxon>
        <taxon>Cellulomonas</taxon>
    </lineage>
</organism>
<evidence type="ECO:0000256" key="1">
    <source>
        <dbReference type="ARBA" id="ARBA00022491"/>
    </source>
</evidence>
<comment type="function">
    <text evidence="5 6">Negative regulator of class I heat shock genes (grpE-dnaK-dnaJ and groELS operons). Prevents heat-shock induction of these operons.</text>
</comment>
<evidence type="ECO:0000256" key="4">
    <source>
        <dbReference type="ARBA" id="ARBA00023163"/>
    </source>
</evidence>
<evidence type="ECO:0000313" key="8">
    <source>
        <dbReference type="EMBL" id="GEK17823.1"/>
    </source>
</evidence>
<dbReference type="GO" id="GO:0045892">
    <property type="term" value="P:negative regulation of DNA-templated transcription"/>
    <property type="evidence" value="ECO:0007669"/>
    <property type="project" value="UniProtKB-UniRule"/>
</dbReference>
<dbReference type="NCBIfam" id="TIGR00331">
    <property type="entry name" value="hrcA"/>
    <property type="match status" value="1"/>
</dbReference>
<comment type="caution">
    <text evidence="8">The sequence shown here is derived from an EMBL/GenBank/DDBJ whole genome shotgun (WGS) entry which is preliminary data.</text>
</comment>
<reference evidence="8 9" key="1">
    <citation type="submission" date="2019-07" db="EMBL/GenBank/DDBJ databases">
        <title>Whole genome shotgun sequence of Cellulomonas persica NBRC 101101.</title>
        <authorList>
            <person name="Hosoyama A."/>
            <person name="Uohara A."/>
            <person name="Ohji S."/>
            <person name="Ichikawa N."/>
        </authorList>
    </citation>
    <scope>NUCLEOTIDE SEQUENCE [LARGE SCALE GENOMIC DNA]</scope>
    <source>
        <strain evidence="8 9">NBRC 101101</strain>
    </source>
</reference>
<dbReference type="RefSeq" id="WP_146806079.1">
    <property type="nucleotide sequence ID" value="NZ_BJUA01000006.1"/>
</dbReference>
<evidence type="ECO:0000256" key="6">
    <source>
        <dbReference type="HAMAP-Rule" id="MF_00081"/>
    </source>
</evidence>
<dbReference type="GO" id="GO:0003677">
    <property type="term" value="F:DNA binding"/>
    <property type="evidence" value="ECO:0007669"/>
    <property type="project" value="InterPro"/>
</dbReference>
<dbReference type="InterPro" id="IPR029016">
    <property type="entry name" value="GAF-like_dom_sf"/>
</dbReference>
<dbReference type="PANTHER" id="PTHR34824">
    <property type="entry name" value="HEAT-INDUCIBLE TRANSCRIPTION REPRESSOR HRCA"/>
    <property type="match status" value="1"/>
</dbReference>
<accession>A0A510UT42</accession>
<name>A0A510UT42_9CELL</name>
<dbReference type="InterPro" id="IPR036390">
    <property type="entry name" value="WH_DNA-bd_sf"/>
</dbReference>
<dbReference type="AlphaFoldDB" id="A0A510UT42"/>
<evidence type="ECO:0000256" key="3">
    <source>
        <dbReference type="ARBA" id="ARBA00023016"/>
    </source>
</evidence>
<evidence type="ECO:0000259" key="7">
    <source>
        <dbReference type="Pfam" id="PF01628"/>
    </source>
</evidence>
<keyword evidence="9" id="KW-1185">Reference proteome</keyword>
<dbReference type="PANTHER" id="PTHR34824:SF1">
    <property type="entry name" value="HEAT-INDUCIBLE TRANSCRIPTION REPRESSOR HRCA"/>
    <property type="match status" value="1"/>
</dbReference>
<keyword evidence="2 6" id="KW-0805">Transcription regulation</keyword>
<dbReference type="InterPro" id="IPR002571">
    <property type="entry name" value="HrcA"/>
</dbReference>
<proteinExistence type="inferred from homology"/>
<dbReference type="InterPro" id="IPR023120">
    <property type="entry name" value="WHTH_transcript_rep_HrcA_IDD"/>
</dbReference>
<comment type="similarity">
    <text evidence="6">Belongs to the HrcA family.</text>
</comment>
<sequence length="340" mass="36987">MSDERRMDVLRAIVEDYVATSEPVGSRALVERHSLGVSSATIRNDMAALEDSGYIAQPHTSAGRIPTDRGYRVFVDRLTTVKPLSAPEKRAISAFLEDAVDLDDVVDRSVRLLAQLTHQVAVVQYPSLRRSTLRHVELVPVGQRQLLVVLITDTGRVEQRTLEAARDLDEVVVAQLRATLAARVAGRRIAELAGLVDDLAEQYSADDLALLRRVVAVVEETLHQESEERVVLAGTANLARSKDDFARSLGPVLEALEEQVVLMRLLSDMAEDSATVSVRIGHETQHDGLVSTSFVTSGYGDESGAAVARVGAIGPTRMDYPATMATVRAVARYLTRILAG</sequence>
<dbReference type="SUPFAM" id="SSF55781">
    <property type="entry name" value="GAF domain-like"/>
    <property type="match status" value="1"/>
</dbReference>
<evidence type="ECO:0000256" key="5">
    <source>
        <dbReference type="ARBA" id="ARBA00055319"/>
    </source>
</evidence>
<dbReference type="InterPro" id="IPR021153">
    <property type="entry name" value="HrcA_C"/>
</dbReference>
<dbReference type="Gene3D" id="1.10.10.10">
    <property type="entry name" value="Winged helix-like DNA-binding domain superfamily/Winged helix DNA-binding domain"/>
    <property type="match status" value="1"/>
</dbReference>
<evidence type="ECO:0000256" key="2">
    <source>
        <dbReference type="ARBA" id="ARBA00023015"/>
    </source>
</evidence>
<keyword evidence="4 6" id="KW-0804">Transcription</keyword>
<dbReference type="OrthoDB" id="9783139at2"/>
<dbReference type="HAMAP" id="MF_00081">
    <property type="entry name" value="HrcA"/>
    <property type="match status" value="1"/>
</dbReference>